<feature type="coiled-coil region" evidence="12">
    <location>
        <begin position="106"/>
        <end position="133"/>
    </location>
</feature>
<evidence type="ECO:0000256" key="7">
    <source>
        <dbReference type="ARBA" id="ARBA00023273"/>
    </source>
</evidence>
<evidence type="ECO:0000256" key="9">
    <source>
        <dbReference type="ARBA" id="ARBA00038424"/>
    </source>
</evidence>
<comment type="function">
    <text evidence="11">Component of the nexin-dynein regulatory complex (N-DRC), a key regulator of ciliary/flagellar motility which maintains the alignment and integrity of the distal axoneme and regulates microtubule sliding in motile axonemes. Plays a critical role in the assembly of N-DRC and also stabilizes the assembly of multiple inner dynein arms and radial spokes. Coassembles with DRC1 to form a central scaffold needed for assembly of the N-DRC and its attachment to the outer doublet microtubules.</text>
</comment>
<keyword evidence="2" id="KW-0963">Cytoplasm</keyword>
<dbReference type="InterPro" id="IPR039505">
    <property type="entry name" value="DRC1/2_N"/>
</dbReference>
<keyword evidence="17" id="KW-1185">Reference proteome</keyword>
<evidence type="ECO:0000256" key="3">
    <source>
        <dbReference type="ARBA" id="ARBA00022846"/>
    </source>
</evidence>
<feature type="domain" description="Dynein regulatory complex protein 1/2 N-terminal" evidence="14">
    <location>
        <begin position="41"/>
        <end position="138"/>
    </location>
</feature>
<keyword evidence="7" id="KW-0966">Cell projection</keyword>
<comment type="caution">
    <text evidence="16">The sequence shown here is derived from an EMBL/GenBank/DDBJ whole genome shotgun (WGS) entry which is preliminary data.</text>
</comment>
<evidence type="ECO:0000256" key="6">
    <source>
        <dbReference type="ARBA" id="ARBA00023212"/>
    </source>
</evidence>
<evidence type="ECO:0000256" key="2">
    <source>
        <dbReference type="ARBA" id="ARBA00022490"/>
    </source>
</evidence>
<evidence type="ECO:0000259" key="15">
    <source>
        <dbReference type="Pfam" id="PF14775"/>
    </source>
</evidence>
<dbReference type="InParanoid" id="A0A2R5GAA5"/>
<evidence type="ECO:0000256" key="8">
    <source>
        <dbReference type="ARBA" id="ARBA00037841"/>
    </source>
</evidence>
<keyword evidence="6" id="KW-0206">Cytoskeleton</keyword>
<protein>
    <recommendedName>
        <fullName evidence="10">Dynein regulatory complex subunit 2</fullName>
    </recommendedName>
</protein>
<feature type="region of interest" description="Disordered" evidence="13">
    <location>
        <begin position="381"/>
        <end position="440"/>
    </location>
</feature>
<evidence type="ECO:0000256" key="13">
    <source>
        <dbReference type="SAM" id="MobiDB-lite"/>
    </source>
</evidence>
<accession>A0A2R5GAA5</accession>
<dbReference type="SUPFAM" id="SSF47661">
    <property type="entry name" value="t-snare proteins"/>
    <property type="match status" value="1"/>
</dbReference>
<dbReference type="InterPro" id="IPR010989">
    <property type="entry name" value="SNARE"/>
</dbReference>
<dbReference type="GO" id="GO:0016192">
    <property type="term" value="P:vesicle-mediated transport"/>
    <property type="evidence" value="ECO:0007669"/>
    <property type="project" value="InterPro"/>
</dbReference>
<dbReference type="InterPro" id="IPR029440">
    <property type="entry name" value="DRC1_C"/>
</dbReference>
<feature type="coiled-coil region" evidence="12">
    <location>
        <begin position="164"/>
        <end position="220"/>
    </location>
</feature>
<evidence type="ECO:0000256" key="1">
    <source>
        <dbReference type="ARBA" id="ARBA00004611"/>
    </source>
</evidence>
<keyword evidence="5" id="KW-0969">Cilium</keyword>
<dbReference type="Proteomes" id="UP000241890">
    <property type="component" value="Unassembled WGS sequence"/>
</dbReference>
<evidence type="ECO:0000256" key="10">
    <source>
        <dbReference type="ARBA" id="ARBA00040899"/>
    </source>
</evidence>
<keyword evidence="3" id="KW-0282">Flagellum</keyword>
<comment type="subcellular location">
    <subcellularLocation>
        <location evidence="1">Cytoplasm</location>
        <location evidence="1">Cytoskeleton</location>
        <location evidence="1">Flagellum axoneme</location>
    </subcellularLocation>
    <subcellularLocation>
        <location evidence="8">Cytoplasm</location>
        <location evidence="8">Cytoskeleton</location>
        <location evidence="8">Flagellum basal body</location>
    </subcellularLocation>
</comment>
<evidence type="ECO:0000256" key="11">
    <source>
        <dbReference type="ARBA" id="ARBA00045865"/>
    </source>
</evidence>
<dbReference type="EMBL" id="BEYU01000012">
    <property type="protein sequence ID" value="GBG25483.1"/>
    <property type="molecule type" value="Genomic_DNA"/>
</dbReference>
<keyword evidence="4 12" id="KW-0175">Coiled coil</keyword>
<proteinExistence type="inferred from homology"/>
<evidence type="ECO:0000256" key="4">
    <source>
        <dbReference type="ARBA" id="ARBA00023054"/>
    </source>
</evidence>
<dbReference type="GO" id="GO:0060285">
    <property type="term" value="P:cilium-dependent cell motility"/>
    <property type="evidence" value="ECO:0007669"/>
    <property type="project" value="TreeGrafter"/>
</dbReference>
<name>A0A2R5GAA5_9STRA</name>
<organism evidence="16 17">
    <name type="scientific">Hondaea fermentalgiana</name>
    <dbReference type="NCBI Taxonomy" id="2315210"/>
    <lineage>
        <taxon>Eukaryota</taxon>
        <taxon>Sar</taxon>
        <taxon>Stramenopiles</taxon>
        <taxon>Bigyra</taxon>
        <taxon>Labyrinthulomycetes</taxon>
        <taxon>Thraustochytrida</taxon>
        <taxon>Thraustochytriidae</taxon>
        <taxon>Hondaea</taxon>
    </lineage>
</organism>
<feature type="domain" description="Dynein regulatory complex protein 1 C-terminal" evidence="15">
    <location>
        <begin position="471"/>
        <end position="516"/>
    </location>
</feature>
<dbReference type="Pfam" id="PF14772">
    <property type="entry name" value="NYD-SP28"/>
    <property type="match status" value="1"/>
</dbReference>
<feature type="region of interest" description="Disordered" evidence="13">
    <location>
        <begin position="1"/>
        <end position="35"/>
    </location>
</feature>
<dbReference type="PANTHER" id="PTHR21625">
    <property type="entry name" value="NYD-SP28 PROTEIN"/>
    <property type="match status" value="1"/>
</dbReference>
<dbReference type="InterPro" id="IPR039750">
    <property type="entry name" value="DRC1/DRC2"/>
</dbReference>
<dbReference type="GO" id="GO:0003352">
    <property type="term" value="P:regulation of cilium movement"/>
    <property type="evidence" value="ECO:0007669"/>
    <property type="project" value="TreeGrafter"/>
</dbReference>
<reference evidence="16 17" key="1">
    <citation type="submission" date="2017-12" db="EMBL/GenBank/DDBJ databases">
        <title>Sequencing, de novo assembly and annotation of complete genome of a new Thraustochytrid species, strain FCC1311.</title>
        <authorList>
            <person name="Sedici K."/>
            <person name="Godart F."/>
            <person name="Aiese Cigliano R."/>
            <person name="Sanseverino W."/>
            <person name="Barakat M."/>
            <person name="Ortet P."/>
            <person name="Marechal E."/>
            <person name="Cagnac O."/>
            <person name="Amato A."/>
        </authorList>
    </citation>
    <scope>NUCLEOTIDE SEQUENCE [LARGE SCALE GENOMIC DNA]</scope>
</reference>
<evidence type="ECO:0000256" key="12">
    <source>
        <dbReference type="SAM" id="Coils"/>
    </source>
</evidence>
<dbReference type="Pfam" id="PF14775">
    <property type="entry name" value="NYD-SP28_assoc"/>
    <property type="match status" value="1"/>
</dbReference>
<sequence length="569" mass="65265">MAVLGKDVKGGKKKGGGKGGKAEPELSDEDRAEEEKRLRLAENDVRKARALQLRARLEREMQQELRNTQTNKLRVQQQWRKILRLAKVESLRNDIEILSQNHERDVDRSDAIIQSLDRDVEEAEEQYQTALRSHLTNIDRLIDQQDARLLALESEFESEMTEIAAEFNAEREQIIQQHKLEKQELLDIVAAVESKESEREAEARQEHEQTREEVRNKNLEDVNILRITLESTIEELERCFESAHLNYLQNTDQRTQDFKFLTRKDNELSKEIEAKIKKIERLQASLSHWRTKISQNAKECDERNGSLRAEKDQINKHFLELKTRMNKFRDSQSARLMDLTKATSSARKKISGNLDLAERILKLAELARKYETQEEKMLPFYESTVAGKDEGPDAAEEEDTTEDHEKVGSTSCQEGKDQVATGGEVSGTEEKEDEGAKADLGAKMRLLQHDIESPAELMEKARAIGPDGKLIDEWQALDGFFKRYNKALLTKLAVDKERERLQNENNLLKAMLKQYLDGVSVVPETLDNPNPLLVVNGRVNLARRAPIVHEVPPTIVDGNLKVRSAPIRR</sequence>
<evidence type="ECO:0000259" key="14">
    <source>
        <dbReference type="Pfam" id="PF14772"/>
    </source>
</evidence>
<dbReference type="GO" id="GO:0016020">
    <property type="term" value="C:membrane"/>
    <property type="evidence" value="ECO:0007669"/>
    <property type="project" value="InterPro"/>
</dbReference>
<feature type="compositionally biased region" description="Acidic residues" evidence="13">
    <location>
        <begin position="392"/>
        <end position="402"/>
    </location>
</feature>
<comment type="similarity">
    <text evidence="9">Belongs to the DRC2 family.</text>
</comment>
<evidence type="ECO:0000256" key="5">
    <source>
        <dbReference type="ARBA" id="ARBA00023069"/>
    </source>
</evidence>
<gene>
    <name evidence="16" type="ORF">FCC1311_017022</name>
</gene>
<evidence type="ECO:0000313" key="17">
    <source>
        <dbReference type="Proteomes" id="UP000241890"/>
    </source>
</evidence>
<dbReference type="GO" id="GO:0070286">
    <property type="term" value="P:axonemal dynein complex assembly"/>
    <property type="evidence" value="ECO:0007669"/>
    <property type="project" value="InterPro"/>
</dbReference>
<feature type="compositionally biased region" description="Basic and acidic residues" evidence="13">
    <location>
        <begin position="1"/>
        <end position="10"/>
    </location>
</feature>
<dbReference type="FunCoup" id="A0A2R5GAA5">
    <property type="interactions" value="3"/>
</dbReference>
<dbReference type="GO" id="GO:0005858">
    <property type="term" value="C:axonemal dynein complex"/>
    <property type="evidence" value="ECO:0007669"/>
    <property type="project" value="InterPro"/>
</dbReference>
<dbReference type="AlphaFoldDB" id="A0A2R5GAA5"/>
<dbReference type="PANTHER" id="PTHR21625:SF0">
    <property type="entry name" value="DYNEIN REGULATORY COMPLEX SUBUNIT 2"/>
    <property type="match status" value="1"/>
</dbReference>
<evidence type="ECO:0000313" key="16">
    <source>
        <dbReference type="EMBL" id="GBG25483.1"/>
    </source>
</evidence>
<feature type="coiled-coil region" evidence="12">
    <location>
        <begin position="491"/>
        <end position="518"/>
    </location>
</feature>
<dbReference type="OrthoDB" id="7760980at2759"/>